<evidence type="ECO:0000256" key="2">
    <source>
        <dbReference type="ARBA" id="ARBA00006330"/>
    </source>
</evidence>
<dbReference type="OrthoDB" id="755951at2759"/>
<dbReference type="OMA" id="GWEFSWD"/>
<dbReference type="InterPro" id="IPR006379">
    <property type="entry name" value="HAD-SF_hydro_IIB"/>
</dbReference>
<organism evidence="3 4">
    <name type="scientific">Syncephalastrum racemosum</name>
    <name type="common">Filamentous fungus</name>
    <dbReference type="NCBI Taxonomy" id="13706"/>
    <lineage>
        <taxon>Eukaryota</taxon>
        <taxon>Fungi</taxon>
        <taxon>Fungi incertae sedis</taxon>
        <taxon>Mucoromycota</taxon>
        <taxon>Mucoromycotina</taxon>
        <taxon>Mucoromycetes</taxon>
        <taxon>Mucorales</taxon>
        <taxon>Syncephalastraceae</taxon>
        <taxon>Syncephalastrum</taxon>
    </lineage>
</organism>
<accession>A0A1X2H3N9</accession>
<dbReference type="Pfam" id="PF00982">
    <property type="entry name" value="Glyco_transf_20"/>
    <property type="match status" value="1"/>
</dbReference>
<dbReference type="InterPro" id="IPR036412">
    <property type="entry name" value="HAD-like_sf"/>
</dbReference>
<dbReference type="Gene3D" id="3.40.50.2000">
    <property type="entry name" value="Glycogen Phosphorylase B"/>
    <property type="match status" value="2"/>
</dbReference>
<dbReference type="FunFam" id="3.30.70.1020:FF:000002">
    <property type="entry name" value="Trehalose-6-phosphate synthase 2"/>
    <property type="match status" value="1"/>
</dbReference>
<comment type="similarity">
    <text evidence="2">In the C-terminal section; belongs to the trehalose phosphatase family.</text>
</comment>
<comment type="similarity">
    <text evidence="1">In the N-terminal section; belongs to the glycosyltransferase 20 family.</text>
</comment>
<dbReference type="InParanoid" id="A0A1X2H3N9"/>
<evidence type="ECO:0000313" key="3">
    <source>
        <dbReference type="EMBL" id="ORY92359.1"/>
    </source>
</evidence>
<dbReference type="PANTHER" id="PTHR10788">
    <property type="entry name" value="TREHALOSE-6-PHOSPHATE SYNTHASE"/>
    <property type="match status" value="1"/>
</dbReference>
<dbReference type="InterPro" id="IPR001830">
    <property type="entry name" value="Glyco_trans_20"/>
</dbReference>
<dbReference type="GO" id="GO:0004805">
    <property type="term" value="F:trehalose-phosphatase activity"/>
    <property type="evidence" value="ECO:0007669"/>
    <property type="project" value="TreeGrafter"/>
</dbReference>
<sequence length="809" mass="91618">MPKVTGRVINVVNQIPFECILDREDHHDVSVAEHMRAAATYRRQREGSLSSNGSGNSLEAPISHLAKRRSTMPTLGETDMWRLNSRRGHSAMYSGLDSLKPKYDTLYIGSTGNIMSNHSDHVPSEEIREEERNSLGSLLFLKHQMIPIFLDDKLAHGHYEGYCKQVLWPLLHYVMWDETVDEKKFWEAYVAVNRIFADTVADHYREGDQIWIHDYHLLLVPQMLREKLPNAPIGNFIHTPFVSSEIFRCLPRRKDILQGMLGSNLIAFQTYNYARHFASNCTRILGYEYTPAGVDANGTIVSLGIHPIGIDADRTRRNCKRPGVMPKIKAMQQKFKGKKIIVGRDKLDPVKGIFQKLESFEKFLTEYPEWKDQVVLIQVTAPGVINAPKLDVKLAEIINRINSKFGSLEFTPVQHFHQHIDRDEYYALLTVADIMLVTPTADGMNTTGLEYVVAQEANSEKGSLILSEFTGTARSLSAATIINPYDYAEISSAINDCLKMSADEKESKLQQLDKFVSCHTASYWAVSLVRDLLYSCARQSHWGPTALLEEDRVKVEYNAARKRLLFFDYDGTLTPICDKPDDAVPSKKTLEALEGLCKDPHNTVWVVSGRDQGTLDKWLGHIPNLGLSSEHGCFIKDPNTGKWTSMIDQIDMAWKDDVEEVFKYYTERTPGSFVENKRGAVTWHYRTADPKFGAFQAKECQNHLEQSIISKMPVETLVGKKTLEVRPMTINKGEVIKRAMSFQPDAGFVLCAGDDKTDEDMFRVLGKMKRGGVNQIIFTVTIGPADKRTLARWRIDTSEQFVNVIAGLP</sequence>
<keyword evidence="4" id="KW-1185">Reference proteome</keyword>
<evidence type="ECO:0000256" key="1">
    <source>
        <dbReference type="ARBA" id="ARBA00005409"/>
    </source>
</evidence>
<protein>
    <submittedName>
        <fullName evidence="3">Glycosyltransferase family 20-domain-containing protein</fullName>
    </submittedName>
</protein>
<comment type="caution">
    <text evidence="3">The sequence shown here is derived from an EMBL/GenBank/DDBJ whole genome shotgun (WGS) entry which is preliminary data.</text>
</comment>
<dbReference type="STRING" id="13706.A0A1X2H3N9"/>
<dbReference type="GO" id="GO:0005946">
    <property type="term" value="C:alpha,alpha-trehalose-phosphate synthase complex (UDP-forming)"/>
    <property type="evidence" value="ECO:0007669"/>
    <property type="project" value="TreeGrafter"/>
</dbReference>
<dbReference type="Gene3D" id="3.40.50.1000">
    <property type="entry name" value="HAD superfamily/HAD-like"/>
    <property type="match status" value="1"/>
</dbReference>
<dbReference type="PANTHER" id="PTHR10788:SF123">
    <property type="entry name" value="TREHALOSE-PHOSPHATASE"/>
    <property type="match status" value="1"/>
</dbReference>
<dbReference type="AlphaFoldDB" id="A0A1X2H3N9"/>
<gene>
    <name evidence="3" type="ORF">BCR43DRAFT_445606</name>
</gene>
<dbReference type="GO" id="GO:0003825">
    <property type="term" value="F:alpha,alpha-trehalose-phosphate synthase (UDP-forming) activity"/>
    <property type="evidence" value="ECO:0007669"/>
    <property type="project" value="TreeGrafter"/>
</dbReference>
<dbReference type="InterPro" id="IPR023214">
    <property type="entry name" value="HAD_sf"/>
</dbReference>
<dbReference type="Proteomes" id="UP000242180">
    <property type="component" value="Unassembled WGS sequence"/>
</dbReference>
<dbReference type="Gene3D" id="3.30.70.1020">
    <property type="entry name" value="Trehalose-6-phosphate phosphatase related protein, domain 2"/>
    <property type="match status" value="1"/>
</dbReference>
<dbReference type="Pfam" id="PF02358">
    <property type="entry name" value="Trehalose_PPase"/>
    <property type="match status" value="1"/>
</dbReference>
<keyword evidence="3" id="KW-0808">Transferase</keyword>
<dbReference type="InterPro" id="IPR003337">
    <property type="entry name" value="Trehalose_PPase"/>
</dbReference>
<dbReference type="GO" id="GO:0005829">
    <property type="term" value="C:cytosol"/>
    <property type="evidence" value="ECO:0007669"/>
    <property type="project" value="TreeGrafter"/>
</dbReference>
<dbReference type="NCBIfam" id="TIGR00685">
    <property type="entry name" value="T6PP"/>
    <property type="match status" value="1"/>
</dbReference>
<dbReference type="SUPFAM" id="SSF53756">
    <property type="entry name" value="UDP-Glycosyltransferase/glycogen phosphorylase"/>
    <property type="match status" value="1"/>
</dbReference>
<dbReference type="SUPFAM" id="SSF56784">
    <property type="entry name" value="HAD-like"/>
    <property type="match status" value="1"/>
</dbReference>
<dbReference type="GO" id="GO:0005992">
    <property type="term" value="P:trehalose biosynthetic process"/>
    <property type="evidence" value="ECO:0007669"/>
    <property type="project" value="InterPro"/>
</dbReference>
<dbReference type="EMBL" id="MCGN01000010">
    <property type="protein sequence ID" value="ORY92359.1"/>
    <property type="molecule type" value="Genomic_DNA"/>
</dbReference>
<evidence type="ECO:0000313" key="4">
    <source>
        <dbReference type="Proteomes" id="UP000242180"/>
    </source>
</evidence>
<proteinExistence type="inferred from homology"/>
<dbReference type="FunFam" id="3.40.50.2000:FF:000036">
    <property type="entry name" value="Alpha,alpha-trehalose-phosphate synthase subunit Tps2"/>
    <property type="match status" value="1"/>
</dbReference>
<name>A0A1X2H3N9_SYNRA</name>
<dbReference type="NCBIfam" id="NF011071">
    <property type="entry name" value="PRK14501.1"/>
    <property type="match status" value="1"/>
</dbReference>
<dbReference type="FunCoup" id="A0A1X2H3N9">
    <property type="interactions" value="70"/>
</dbReference>
<dbReference type="CDD" id="cd01627">
    <property type="entry name" value="HAD_TPP"/>
    <property type="match status" value="1"/>
</dbReference>
<dbReference type="CDD" id="cd03788">
    <property type="entry name" value="GT20_TPS"/>
    <property type="match status" value="1"/>
</dbReference>
<dbReference type="NCBIfam" id="TIGR01484">
    <property type="entry name" value="HAD-SF-IIB"/>
    <property type="match status" value="1"/>
</dbReference>
<reference evidence="3 4" key="1">
    <citation type="submission" date="2016-07" db="EMBL/GenBank/DDBJ databases">
        <title>Pervasive Adenine N6-methylation of Active Genes in Fungi.</title>
        <authorList>
            <consortium name="DOE Joint Genome Institute"/>
            <person name="Mondo S.J."/>
            <person name="Dannebaum R.O."/>
            <person name="Kuo R.C."/>
            <person name="Labutti K."/>
            <person name="Haridas S."/>
            <person name="Kuo A."/>
            <person name="Salamov A."/>
            <person name="Ahrendt S.R."/>
            <person name="Lipzen A."/>
            <person name="Sullivan W."/>
            <person name="Andreopoulos W.B."/>
            <person name="Clum A."/>
            <person name="Lindquist E."/>
            <person name="Daum C."/>
            <person name="Ramamoorthy G.K."/>
            <person name="Gryganskyi A."/>
            <person name="Culley D."/>
            <person name="Magnuson J.K."/>
            <person name="James T.Y."/>
            <person name="O'Malley M.A."/>
            <person name="Stajich J.E."/>
            <person name="Spatafora J.W."/>
            <person name="Visel A."/>
            <person name="Grigoriev I.V."/>
        </authorList>
    </citation>
    <scope>NUCLEOTIDE SEQUENCE [LARGE SCALE GENOMIC DNA]</scope>
    <source>
        <strain evidence="3 4">NRRL 2496</strain>
    </source>
</reference>